<evidence type="ECO:0000256" key="3">
    <source>
        <dbReference type="ARBA" id="ARBA00022475"/>
    </source>
</evidence>
<evidence type="ECO:0000256" key="1">
    <source>
        <dbReference type="ARBA" id="ARBA00004651"/>
    </source>
</evidence>
<evidence type="ECO:0000256" key="6">
    <source>
        <dbReference type="ARBA" id="ARBA00022989"/>
    </source>
</evidence>
<evidence type="ECO:0000259" key="9">
    <source>
        <dbReference type="PROSITE" id="PS50850"/>
    </source>
</evidence>
<feature type="transmembrane region" description="Helical" evidence="8">
    <location>
        <begin position="49"/>
        <end position="72"/>
    </location>
</feature>
<evidence type="ECO:0000256" key="5">
    <source>
        <dbReference type="ARBA" id="ARBA00022847"/>
    </source>
</evidence>
<dbReference type="Pfam" id="PF00083">
    <property type="entry name" value="Sugar_tr"/>
    <property type="match status" value="2"/>
</dbReference>
<dbReference type="Gene3D" id="1.20.1250.20">
    <property type="entry name" value="MFS general substrate transporter like domains"/>
    <property type="match status" value="1"/>
</dbReference>
<keyword evidence="6 8" id="KW-1133">Transmembrane helix</keyword>
<feature type="transmembrane region" description="Helical" evidence="8">
    <location>
        <begin position="374"/>
        <end position="394"/>
    </location>
</feature>
<dbReference type="InterPro" id="IPR036259">
    <property type="entry name" value="MFS_trans_sf"/>
</dbReference>
<keyword evidence="11" id="KW-1185">Reference proteome</keyword>
<dbReference type="PROSITE" id="PS50850">
    <property type="entry name" value="MFS"/>
    <property type="match status" value="1"/>
</dbReference>
<comment type="subcellular location">
    <subcellularLocation>
        <location evidence="1">Cell membrane</location>
        <topology evidence="1">Multi-pass membrane protein</topology>
    </subcellularLocation>
</comment>
<evidence type="ECO:0000256" key="8">
    <source>
        <dbReference type="SAM" id="Phobius"/>
    </source>
</evidence>
<dbReference type="OrthoDB" id="3252866at2"/>
<comment type="caution">
    <text evidence="10">The sequence shown here is derived from an EMBL/GenBank/DDBJ whole genome shotgun (WGS) entry which is preliminary data.</text>
</comment>
<keyword evidence="4 8" id="KW-0812">Transmembrane</keyword>
<dbReference type="AlphaFoldDB" id="A0A1S8YLK8"/>
<evidence type="ECO:0000256" key="7">
    <source>
        <dbReference type="ARBA" id="ARBA00023136"/>
    </source>
</evidence>
<dbReference type="SUPFAM" id="SSF103473">
    <property type="entry name" value="MFS general substrate transporter"/>
    <property type="match status" value="1"/>
</dbReference>
<dbReference type="Proteomes" id="UP000190667">
    <property type="component" value="Unassembled WGS sequence"/>
</dbReference>
<dbReference type="InterPro" id="IPR005829">
    <property type="entry name" value="Sugar_transporter_CS"/>
</dbReference>
<dbReference type="PANTHER" id="PTHR43528">
    <property type="entry name" value="ALPHA-KETOGLUTARATE PERMEASE"/>
    <property type="match status" value="1"/>
</dbReference>
<feature type="transmembrane region" description="Helical" evidence="8">
    <location>
        <begin position="287"/>
        <end position="305"/>
    </location>
</feature>
<protein>
    <submittedName>
        <fullName evidence="10">MFS transporter</fullName>
    </submittedName>
</protein>
<feature type="transmembrane region" description="Helical" evidence="8">
    <location>
        <begin position="193"/>
        <end position="212"/>
    </location>
</feature>
<feature type="transmembrane region" description="Helical" evidence="8">
    <location>
        <begin position="93"/>
        <end position="111"/>
    </location>
</feature>
<accession>A0A1S8YLK8</accession>
<evidence type="ECO:0000313" key="11">
    <source>
        <dbReference type="Proteomes" id="UP000190667"/>
    </source>
</evidence>
<dbReference type="STRING" id="1926881.BTJ39_12380"/>
<keyword evidence="5" id="KW-0769">Symport</keyword>
<name>A0A1S8YLK8_9GAMM</name>
<proteinExistence type="predicted"/>
<feature type="transmembrane region" description="Helical" evidence="8">
    <location>
        <begin position="158"/>
        <end position="181"/>
    </location>
</feature>
<reference evidence="10 11" key="1">
    <citation type="submission" date="2016-12" db="EMBL/GenBank/DDBJ databases">
        <title>Izhakiella australiana sp. nov. of genus Izhakiella isolated from Australian desert.</title>
        <authorList>
            <person name="Ji M."/>
        </authorList>
    </citation>
    <scope>NUCLEOTIDE SEQUENCE [LARGE SCALE GENOMIC DNA]</scope>
    <source>
        <strain evidence="10 11">D4N98</strain>
    </source>
</reference>
<keyword evidence="2" id="KW-0813">Transport</keyword>
<dbReference type="InterPro" id="IPR051084">
    <property type="entry name" value="H+-coupled_symporters"/>
</dbReference>
<feature type="transmembrane region" description="Helical" evidence="8">
    <location>
        <begin position="341"/>
        <end position="362"/>
    </location>
</feature>
<dbReference type="FunFam" id="1.20.1250.20:FF:000001">
    <property type="entry name" value="Dicarboxylate MFS transporter"/>
    <property type="match status" value="1"/>
</dbReference>
<gene>
    <name evidence="10" type="ORF">BTJ39_12380</name>
</gene>
<dbReference type="GO" id="GO:0005886">
    <property type="term" value="C:plasma membrane"/>
    <property type="evidence" value="ECO:0007669"/>
    <property type="project" value="UniProtKB-SubCell"/>
</dbReference>
<keyword evidence="7 8" id="KW-0472">Membrane</keyword>
<evidence type="ECO:0000256" key="2">
    <source>
        <dbReference type="ARBA" id="ARBA00022448"/>
    </source>
</evidence>
<evidence type="ECO:0000313" key="10">
    <source>
        <dbReference type="EMBL" id="OON39822.1"/>
    </source>
</evidence>
<dbReference type="RefSeq" id="WP_078003011.1">
    <property type="nucleotide sequence ID" value="NZ_MRUL01000007.1"/>
</dbReference>
<dbReference type="InterPro" id="IPR005828">
    <property type="entry name" value="MFS_sugar_transport-like"/>
</dbReference>
<evidence type="ECO:0000256" key="4">
    <source>
        <dbReference type="ARBA" id="ARBA00022692"/>
    </source>
</evidence>
<dbReference type="PANTHER" id="PTHR43528:SF1">
    <property type="entry name" value="ALPHA-KETOGLUTARATE PERMEASE"/>
    <property type="match status" value="1"/>
</dbReference>
<dbReference type="EMBL" id="MRUL01000007">
    <property type="protein sequence ID" value="OON39822.1"/>
    <property type="molecule type" value="Genomic_DNA"/>
</dbReference>
<sequence length="436" mass="46640">MNSKAITAQQAPRITAQHKRALVAACIGNFIEYFDFVIYGYFASVIARLFFPAGSEAASLLLTFAVFAISYASRPLGGIIFGHLGDRYGRKTPLAIAIMLIAASTTLIGLMPTYQSIGIAAPVILTLARLVQGISVGGEYGGATSFISEYAPANRRGLYTGWQTFTIGLALLVGGAVASLLTAMLTPEDLHSWGWRLPFLAGLPLGFVGLYLRLKLEETPHFAEVQKTADVAPAPLLAGLRQEWRTVLIGMGLIAAPSACIYIYFIYSPTYLSVVRGMTLADAQRANLYSLMFYCCLLPGFAWLSDVVGRRPLMIISSLAIALVTYPAFHLLGAGNFNHTVLGLCLMSLAFAPHSAAALCAMAEIMPTRLRYTCLSVSLNIPVTLLGGTAPFIATWLVSSTGDLQSPAWFVTAAAAASLAAALAYRETLHSGLRQH</sequence>
<feature type="transmembrane region" description="Helical" evidence="8">
    <location>
        <begin position="312"/>
        <end position="329"/>
    </location>
</feature>
<feature type="transmembrane region" description="Helical" evidence="8">
    <location>
        <begin position="406"/>
        <end position="425"/>
    </location>
</feature>
<dbReference type="InterPro" id="IPR020846">
    <property type="entry name" value="MFS_dom"/>
</dbReference>
<feature type="transmembrane region" description="Helical" evidence="8">
    <location>
        <begin position="247"/>
        <end position="267"/>
    </location>
</feature>
<dbReference type="PROSITE" id="PS00217">
    <property type="entry name" value="SUGAR_TRANSPORT_2"/>
    <property type="match status" value="1"/>
</dbReference>
<organism evidence="10 11">
    <name type="scientific">Izhakiella australiensis</name>
    <dbReference type="NCBI Taxonomy" id="1926881"/>
    <lineage>
        <taxon>Bacteria</taxon>
        <taxon>Pseudomonadati</taxon>
        <taxon>Pseudomonadota</taxon>
        <taxon>Gammaproteobacteria</taxon>
        <taxon>Enterobacterales</taxon>
        <taxon>Erwiniaceae</taxon>
        <taxon>Izhakiella</taxon>
    </lineage>
</organism>
<feature type="domain" description="Major facilitator superfamily (MFS) profile" evidence="9">
    <location>
        <begin position="21"/>
        <end position="432"/>
    </location>
</feature>
<dbReference type="GO" id="GO:0015293">
    <property type="term" value="F:symporter activity"/>
    <property type="evidence" value="ECO:0007669"/>
    <property type="project" value="UniProtKB-KW"/>
</dbReference>
<keyword evidence="3" id="KW-1003">Cell membrane</keyword>
<feature type="transmembrane region" description="Helical" evidence="8">
    <location>
        <begin position="21"/>
        <end position="43"/>
    </location>
</feature>